<comment type="caution">
    <text evidence="1">The sequence shown here is derived from an EMBL/GenBank/DDBJ whole genome shotgun (WGS) entry which is preliminary data.</text>
</comment>
<organism evidence="1 2">
    <name type="scientific">Dioscorea zingiberensis</name>
    <dbReference type="NCBI Taxonomy" id="325984"/>
    <lineage>
        <taxon>Eukaryota</taxon>
        <taxon>Viridiplantae</taxon>
        <taxon>Streptophyta</taxon>
        <taxon>Embryophyta</taxon>
        <taxon>Tracheophyta</taxon>
        <taxon>Spermatophyta</taxon>
        <taxon>Magnoliopsida</taxon>
        <taxon>Liliopsida</taxon>
        <taxon>Dioscoreales</taxon>
        <taxon>Dioscoreaceae</taxon>
        <taxon>Dioscorea</taxon>
    </lineage>
</organism>
<evidence type="ECO:0000313" key="2">
    <source>
        <dbReference type="Proteomes" id="UP001085076"/>
    </source>
</evidence>
<accession>A0A9D5C3X9</accession>
<proteinExistence type="predicted"/>
<dbReference type="PANTHER" id="PTHR35727">
    <property type="entry name" value="BNAA05G33520D PROTEIN"/>
    <property type="match status" value="1"/>
</dbReference>
<dbReference type="PANTHER" id="PTHR35727:SF7">
    <property type="entry name" value="S-ADENOSYLMETHIONINE DECARBOXYLASE PROENZYME"/>
    <property type="match status" value="1"/>
</dbReference>
<gene>
    <name evidence="1" type="ORF">J5N97_026866</name>
</gene>
<dbReference type="EMBL" id="JAGGNH010000008">
    <property type="protein sequence ID" value="KAJ0965728.1"/>
    <property type="molecule type" value="Genomic_DNA"/>
</dbReference>
<sequence length="179" mass="19711">MSGNVAHYLVANMPHTDDMVPDNVDKVVVVNDDMANTTNEVDDDALRSIHMDDDVDYSVKAVDGINTGIDVSSIYNDMKANVSPIGDDMAEDIVNMVDVVAFVVDDVVADLVEGTSMAHLQNLPILREKGFFLLVFHWPEPVETLFILQTSLIIEDVRPNGGIKKFRSAAYSNCVRKPS</sequence>
<dbReference type="OrthoDB" id="779130at2759"/>
<evidence type="ECO:0000313" key="1">
    <source>
        <dbReference type="EMBL" id="KAJ0965728.1"/>
    </source>
</evidence>
<dbReference type="InterPro" id="IPR012511">
    <property type="entry name" value="AdoMetDC_leader"/>
</dbReference>
<name>A0A9D5C3X9_9LILI</name>
<reference evidence="1" key="2">
    <citation type="journal article" date="2022" name="Hortic Res">
        <title>The genome of Dioscorea zingiberensis sheds light on the biosynthesis, origin and evolution of the medicinally important diosgenin saponins.</title>
        <authorList>
            <person name="Li Y."/>
            <person name="Tan C."/>
            <person name="Li Z."/>
            <person name="Guo J."/>
            <person name="Li S."/>
            <person name="Chen X."/>
            <person name="Wang C."/>
            <person name="Dai X."/>
            <person name="Yang H."/>
            <person name="Song W."/>
            <person name="Hou L."/>
            <person name="Xu J."/>
            <person name="Tong Z."/>
            <person name="Xu A."/>
            <person name="Yuan X."/>
            <person name="Wang W."/>
            <person name="Yang Q."/>
            <person name="Chen L."/>
            <person name="Sun Z."/>
            <person name="Wang K."/>
            <person name="Pan B."/>
            <person name="Chen J."/>
            <person name="Bao Y."/>
            <person name="Liu F."/>
            <person name="Qi X."/>
            <person name="Gang D.R."/>
            <person name="Wen J."/>
            <person name="Li J."/>
        </authorList>
    </citation>
    <scope>NUCLEOTIDE SEQUENCE</scope>
    <source>
        <strain evidence="1">Dzin_1.0</strain>
    </source>
</reference>
<dbReference type="Pfam" id="PF08132">
    <property type="entry name" value="AdoMetDC_leader"/>
    <property type="match status" value="1"/>
</dbReference>
<protein>
    <submittedName>
        <fullName evidence="1">Uncharacterized protein</fullName>
    </submittedName>
</protein>
<reference evidence="1" key="1">
    <citation type="submission" date="2021-03" db="EMBL/GenBank/DDBJ databases">
        <authorList>
            <person name="Li Z."/>
            <person name="Yang C."/>
        </authorList>
    </citation>
    <scope>NUCLEOTIDE SEQUENCE</scope>
    <source>
        <strain evidence="1">Dzin_1.0</strain>
        <tissue evidence="1">Leaf</tissue>
    </source>
</reference>
<keyword evidence="2" id="KW-1185">Reference proteome</keyword>
<dbReference type="AlphaFoldDB" id="A0A9D5C3X9"/>
<dbReference type="Proteomes" id="UP001085076">
    <property type="component" value="Miscellaneous, Linkage group lg08"/>
</dbReference>